<evidence type="ECO:0000256" key="10">
    <source>
        <dbReference type="ARBA" id="ARBA00023239"/>
    </source>
</evidence>
<dbReference type="EMBL" id="BMHI01000001">
    <property type="protein sequence ID" value="GGB17264.1"/>
    <property type="molecule type" value="Genomic_DNA"/>
</dbReference>
<dbReference type="InterPro" id="IPR012319">
    <property type="entry name" value="FPG_cat"/>
</dbReference>
<dbReference type="SMART" id="SM00898">
    <property type="entry name" value="Fapy_DNA_glyco"/>
    <property type="match status" value="1"/>
</dbReference>
<keyword evidence="16" id="KW-0255">Endonuclease</keyword>
<dbReference type="GO" id="GO:0008270">
    <property type="term" value="F:zinc ion binding"/>
    <property type="evidence" value="ECO:0007669"/>
    <property type="project" value="UniProtKB-KW"/>
</dbReference>
<evidence type="ECO:0000259" key="14">
    <source>
        <dbReference type="PROSITE" id="PS51066"/>
    </source>
</evidence>
<name>A0A916WND3_9MICO</name>
<evidence type="ECO:0000256" key="9">
    <source>
        <dbReference type="ARBA" id="ARBA00023204"/>
    </source>
</evidence>
<evidence type="ECO:0000256" key="11">
    <source>
        <dbReference type="ARBA" id="ARBA00023268"/>
    </source>
</evidence>
<protein>
    <recommendedName>
        <fullName evidence="2">DNA-(apurinic or apyrimidinic site) lyase</fullName>
        <ecNumber evidence="2">4.2.99.18</ecNumber>
    </recommendedName>
</protein>
<evidence type="ECO:0000256" key="7">
    <source>
        <dbReference type="ARBA" id="ARBA00022833"/>
    </source>
</evidence>
<dbReference type="InterPro" id="IPR015886">
    <property type="entry name" value="H2TH_FPG"/>
</dbReference>
<dbReference type="Pfam" id="PF01149">
    <property type="entry name" value="Fapy_DNA_glyco"/>
    <property type="match status" value="1"/>
</dbReference>
<dbReference type="GO" id="GO:0000703">
    <property type="term" value="F:oxidized pyrimidine nucleobase lesion DNA N-glycosylase activity"/>
    <property type="evidence" value="ECO:0007669"/>
    <property type="project" value="TreeGrafter"/>
</dbReference>
<dbReference type="InterPro" id="IPR044090">
    <property type="entry name" value="Nei2_N"/>
</dbReference>
<keyword evidence="16" id="KW-0540">Nuclease</keyword>
<keyword evidence="12" id="KW-0326">Glycosidase</keyword>
<dbReference type="PANTHER" id="PTHR42697">
    <property type="entry name" value="ENDONUCLEASE 8"/>
    <property type="match status" value="1"/>
</dbReference>
<dbReference type="InterPro" id="IPR010979">
    <property type="entry name" value="Ribosomal_uS13-like_H2TH"/>
</dbReference>
<keyword evidence="5 13" id="KW-0863">Zinc-finger</keyword>
<dbReference type="SUPFAM" id="SSF57716">
    <property type="entry name" value="Glucocorticoid receptor-like (DNA-binding domain)"/>
    <property type="match status" value="1"/>
</dbReference>
<keyword evidence="10" id="KW-0456">Lyase</keyword>
<dbReference type="Pfam" id="PF06831">
    <property type="entry name" value="H2TH"/>
    <property type="match status" value="1"/>
</dbReference>
<feature type="domain" description="FPG-type" evidence="14">
    <location>
        <begin position="217"/>
        <end position="255"/>
    </location>
</feature>
<comment type="caution">
    <text evidence="16">The sequence shown here is derived from an EMBL/GenBank/DDBJ whole genome shotgun (WGS) entry which is preliminary data.</text>
</comment>
<feature type="domain" description="Formamidopyrimidine-DNA glycosylase catalytic" evidence="15">
    <location>
        <begin position="2"/>
        <end position="122"/>
    </location>
</feature>
<dbReference type="Gene3D" id="1.10.8.50">
    <property type="match status" value="1"/>
</dbReference>
<evidence type="ECO:0000256" key="2">
    <source>
        <dbReference type="ARBA" id="ARBA00012720"/>
    </source>
</evidence>
<evidence type="ECO:0000256" key="3">
    <source>
        <dbReference type="ARBA" id="ARBA00022723"/>
    </source>
</evidence>
<dbReference type="Gene3D" id="3.20.190.10">
    <property type="entry name" value="MutM-like, N-terminal"/>
    <property type="match status" value="1"/>
</dbReference>
<reference evidence="16" key="2">
    <citation type="submission" date="2020-09" db="EMBL/GenBank/DDBJ databases">
        <authorList>
            <person name="Sun Q."/>
            <person name="Zhou Y."/>
        </authorList>
    </citation>
    <scope>NUCLEOTIDE SEQUENCE</scope>
    <source>
        <strain evidence="16">CGMCC 1.15085</strain>
    </source>
</reference>
<dbReference type="GO" id="GO:0140078">
    <property type="term" value="F:class I DNA-(apurinic or apyrimidinic site) endonuclease activity"/>
    <property type="evidence" value="ECO:0007669"/>
    <property type="project" value="UniProtKB-EC"/>
</dbReference>
<dbReference type="PANTHER" id="PTHR42697:SF1">
    <property type="entry name" value="ENDONUCLEASE 8"/>
    <property type="match status" value="1"/>
</dbReference>
<proteinExistence type="inferred from homology"/>
<keyword evidence="9" id="KW-0234">DNA repair</keyword>
<dbReference type="PROSITE" id="PS51068">
    <property type="entry name" value="FPG_CAT"/>
    <property type="match status" value="1"/>
</dbReference>
<reference evidence="16" key="1">
    <citation type="journal article" date="2014" name="Int. J. Syst. Evol. Microbiol.">
        <title>Complete genome sequence of Corynebacterium casei LMG S-19264T (=DSM 44701T), isolated from a smear-ripened cheese.</title>
        <authorList>
            <consortium name="US DOE Joint Genome Institute (JGI-PGF)"/>
            <person name="Walter F."/>
            <person name="Albersmeier A."/>
            <person name="Kalinowski J."/>
            <person name="Ruckert C."/>
        </authorList>
    </citation>
    <scope>NUCLEOTIDE SEQUENCE</scope>
    <source>
        <strain evidence="16">CGMCC 1.15085</strain>
    </source>
</reference>
<accession>A0A916WND3</accession>
<evidence type="ECO:0000256" key="12">
    <source>
        <dbReference type="ARBA" id="ARBA00023295"/>
    </source>
</evidence>
<evidence type="ECO:0000256" key="5">
    <source>
        <dbReference type="ARBA" id="ARBA00022771"/>
    </source>
</evidence>
<keyword evidence="6" id="KW-0378">Hydrolase</keyword>
<dbReference type="GO" id="GO:0003684">
    <property type="term" value="F:damaged DNA binding"/>
    <property type="evidence" value="ECO:0007669"/>
    <property type="project" value="InterPro"/>
</dbReference>
<dbReference type="GO" id="GO:0006284">
    <property type="term" value="P:base-excision repair"/>
    <property type="evidence" value="ECO:0007669"/>
    <property type="project" value="InterPro"/>
</dbReference>
<evidence type="ECO:0000256" key="8">
    <source>
        <dbReference type="ARBA" id="ARBA00023125"/>
    </source>
</evidence>
<dbReference type="SMART" id="SM01232">
    <property type="entry name" value="H2TH"/>
    <property type="match status" value="1"/>
</dbReference>
<evidence type="ECO:0000256" key="1">
    <source>
        <dbReference type="ARBA" id="ARBA00009409"/>
    </source>
</evidence>
<dbReference type="InterPro" id="IPR000214">
    <property type="entry name" value="Znf_DNA_glyclase/AP_lyase"/>
</dbReference>
<comment type="similarity">
    <text evidence="1">Belongs to the FPG family.</text>
</comment>
<sequence>MPEGDAVRRAARRLDDALRGEPLVGCELRWPTLAGRSLHGMTTLEVVSRGKHLLHRFDSGMTLHSHLRMDGRWRVRPTQEMTAKTVHSTAIRALLASAQWTAIGYRLGMLDLVRTRDERRLVGHLGPDLLGTDWDPREATARLRAQPDRPIGAALLDQRNLAGLGTIWTTETLFHTRVSPWATVDAVTAIQLDDVVRTAHRLLTAAAASPAFEQQVSAYGREGEPCPRCGRLLRAGPIGEAPEQRRLGFCAGCQAGG</sequence>
<dbReference type="RefSeq" id="WP_188835266.1">
    <property type="nucleotide sequence ID" value="NZ_BMHI01000001.1"/>
</dbReference>
<keyword evidence="17" id="KW-1185">Reference proteome</keyword>
<gene>
    <name evidence="16" type="primary">nei</name>
    <name evidence="16" type="ORF">GCM10011492_03830</name>
</gene>
<evidence type="ECO:0000313" key="17">
    <source>
        <dbReference type="Proteomes" id="UP000636793"/>
    </source>
</evidence>
<evidence type="ECO:0000259" key="15">
    <source>
        <dbReference type="PROSITE" id="PS51068"/>
    </source>
</evidence>
<keyword evidence="3" id="KW-0479">Metal-binding</keyword>
<dbReference type="SUPFAM" id="SSF46946">
    <property type="entry name" value="S13-like H2TH domain"/>
    <property type="match status" value="1"/>
</dbReference>
<dbReference type="EC" id="4.2.99.18" evidence="2"/>
<dbReference type="AlphaFoldDB" id="A0A916WND3"/>
<keyword evidence="7" id="KW-0862">Zinc</keyword>
<dbReference type="PROSITE" id="PS51066">
    <property type="entry name" value="ZF_FPG_2"/>
    <property type="match status" value="1"/>
</dbReference>
<dbReference type="CDD" id="cd08971">
    <property type="entry name" value="AcNei2_N"/>
    <property type="match status" value="1"/>
</dbReference>
<organism evidence="16 17">
    <name type="scientific">Flexivirga endophytica</name>
    <dbReference type="NCBI Taxonomy" id="1849103"/>
    <lineage>
        <taxon>Bacteria</taxon>
        <taxon>Bacillati</taxon>
        <taxon>Actinomycetota</taxon>
        <taxon>Actinomycetes</taxon>
        <taxon>Micrococcales</taxon>
        <taxon>Dermacoccaceae</taxon>
        <taxon>Flexivirga</taxon>
    </lineage>
</organism>
<dbReference type="SUPFAM" id="SSF81624">
    <property type="entry name" value="N-terminal domain of MutM-like DNA repair proteins"/>
    <property type="match status" value="1"/>
</dbReference>
<keyword evidence="8" id="KW-0238">DNA-binding</keyword>
<evidence type="ECO:0000256" key="6">
    <source>
        <dbReference type="ARBA" id="ARBA00022801"/>
    </source>
</evidence>
<evidence type="ECO:0000256" key="13">
    <source>
        <dbReference type="PROSITE-ProRule" id="PRU00391"/>
    </source>
</evidence>
<evidence type="ECO:0000256" key="4">
    <source>
        <dbReference type="ARBA" id="ARBA00022763"/>
    </source>
</evidence>
<dbReference type="InterPro" id="IPR035937">
    <property type="entry name" value="FPG_N"/>
</dbReference>
<dbReference type="Proteomes" id="UP000636793">
    <property type="component" value="Unassembled WGS sequence"/>
</dbReference>
<evidence type="ECO:0000313" key="16">
    <source>
        <dbReference type="EMBL" id="GGB17264.1"/>
    </source>
</evidence>
<keyword evidence="4" id="KW-0227">DNA damage</keyword>
<keyword evidence="11" id="KW-0511">Multifunctional enzyme</keyword>